<dbReference type="NCBIfam" id="TIGR00135">
    <property type="entry name" value="gatC"/>
    <property type="match status" value="1"/>
</dbReference>
<dbReference type="Pfam" id="PF02686">
    <property type="entry name" value="GatC"/>
    <property type="match status" value="1"/>
</dbReference>
<evidence type="ECO:0000313" key="3">
    <source>
        <dbReference type="Proteomes" id="UP000009149"/>
    </source>
</evidence>
<dbReference type="EMBL" id="CP000975">
    <property type="protein sequence ID" value="ACD83746.1"/>
    <property type="molecule type" value="Genomic_DNA"/>
</dbReference>
<comment type="function">
    <text evidence="1">Allows the formation of correctly charged Asn-tRNA(Asn) or Gln-tRNA(Gln) through the transamidation of misacylated Asp-tRNA(Asn) or Glu-tRNA(Gln) in organisms which lack either or both of asparaginyl-tRNA or glutaminyl-tRNA synthetases. The reaction takes place in the presence of glutamine and ATP through an activated phospho-Asp-tRNA(Asn) or phospho-Glu-tRNA(Gln).</text>
</comment>
<sequence>MNLRFLSFTPYRMEKLSMDIEYVADLARISLSPDEKKIFGEQFSSILDYIEKLKEVKIDDVVLKGEEEGFENNLREDIPLKSFTVEEALRNAPSEFNNLFIVPKIIE</sequence>
<dbReference type="SUPFAM" id="SSF141000">
    <property type="entry name" value="Glu-tRNAGln amidotransferase C subunit"/>
    <property type="match status" value="1"/>
</dbReference>
<keyword evidence="1" id="KW-0547">Nucleotide-binding</keyword>
<dbReference type="KEGG" id="min:Minf_1692"/>
<dbReference type="EC" id="6.3.5.-" evidence="1"/>
<keyword evidence="1" id="KW-0648">Protein biosynthesis</keyword>
<keyword evidence="1" id="KW-0067">ATP-binding</keyword>
<reference evidence="2 3" key="1">
    <citation type="journal article" date="2008" name="Biol. Direct">
        <title>Complete genome sequence of the extremely acidophilic methanotroph isolate V4, Methylacidiphilum infernorum, a representative of the bacterial phylum Verrucomicrobia.</title>
        <authorList>
            <person name="Hou S."/>
            <person name="Makarova K.S."/>
            <person name="Saw J.H."/>
            <person name="Senin P."/>
            <person name="Ly B.V."/>
            <person name="Zhou Z."/>
            <person name="Ren Y."/>
            <person name="Wang J."/>
            <person name="Galperin M.Y."/>
            <person name="Omelchenko M.V."/>
            <person name="Wolf Y.I."/>
            <person name="Yutin N."/>
            <person name="Koonin E.V."/>
            <person name="Stott M.B."/>
            <person name="Mountain B.W."/>
            <person name="Crowe M.A."/>
            <person name="Smirnova A.V."/>
            <person name="Dunfield P.F."/>
            <person name="Feng L."/>
            <person name="Wang L."/>
            <person name="Alam M."/>
        </authorList>
    </citation>
    <scope>NUCLEOTIDE SEQUENCE [LARGE SCALE GENOMIC DNA]</scope>
    <source>
        <strain evidence="3">Isolate V4</strain>
    </source>
</reference>
<dbReference type="Gene3D" id="1.10.20.60">
    <property type="entry name" value="Glu-tRNAGln amidotransferase C subunit, N-terminal domain"/>
    <property type="match status" value="1"/>
</dbReference>
<dbReference type="STRING" id="481448.Minf_1692"/>
<dbReference type="GO" id="GO:0006412">
    <property type="term" value="P:translation"/>
    <property type="evidence" value="ECO:0007669"/>
    <property type="project" value="UniProtKB-UniRule"/>
</dbReference>
<dbReference type="GO" id="GO:0050567">
    <property type="term" value="F:glutaminyl-tRNA synthase (glutamine-hydrolyzing) activity"/>
    <property type="evidence" value="ECO:0007669"/>
    <property type="project" value="UniProtKB-UniRule"/>
</dbReference>
<dbReference type="HOGENOM" id="CLU_105899_1_2_0"/>
<dbReference type="GO" id="GO:0050566">
    <property type="term" value="F:asparaginyl-tRNA synthase (glutamine-hydrolyzing) activity"/>
    <property type="evidence" value="ECO:0007669"/>
    <property type="project" value="RHEA"/>
</dbReference>
<gene>
    <name evidence="1 2" type="primary">gatC</name>
    <name evidence="2" type="ordered locus">Minf_1692</name>
</gene>
<evidence type="ECO:0000313" key="2">
    <source>
        <dbReference type="EMBL" id="ACD83746.1"/>
    </source>
</evidence>
<comment type="similarity">
    <text evidence="1">Belongs to the GatC family.</text>
</comment>
<proteinExistence type="inferred from homology"/>
<dbReference type="GO" id="GO:0016740">
    <property type="term" value="F:transferase activity"/>
    <property type="evidence" value="ECO:0007669"/>
    <property type="project" value="UniProtKB-KW"/>
</dbReference>
<comment type="catalytic activity">
    <reaction evidence="1">
        <text>L-glutamyl-tRNA(Gln) + L-glutamine + ATP + H2O = L-glutaminyl-tRNA(Gln) + L-glutamate + ADP + phosphate + H(+)</text>
        <dbReference type="Rhea" id="RHEA:17521"/>
        <dbReference type="Rhea" id="RHEA-COMP:9681"/>
        <dbReference type="Rhea" id="RHEA-COMP:9684"/>
        <dbReference type="ChEBI" id="CHEBI:15377"/>
        <dbReference type="ChEBI" id="CHEBI:15378"/>
        <dbReference type="ChEBI" id="CHEBI:29985"/>
        <dbReference type="ChEBI" id="CHEBI:30616"/>
        <dbReference type="ChEBI" id="CHEBI:43474"/>
        <dbReference type="ChEBI" id="CHEBI:58359"/>
        <dbReference type="ChEBI" id="CHEBI:78520"/>
        <dbReference type="ChEBI" id="CHEBI:78521"/>
        <dbReference type="ChEBI" id="CHEBI:456216"/>
    </reaction>
</comment>
<dbReference type="GO" id="GO:0005524">
    <property type="term" value="F:ATP binding"/>
    <property type="evidence" value="ECO:0007669"/>
    <property type="project" value="UniProtKB-KW"/>
</dbReference>
<keyword evidence="2" id="KW-0808">Transferase</keyword>
<dbReference type="InterPro" id="IPR036113">
    <property type="entry name" value="Asp/Glu-ADT_sf_sub_c"/>
</dbReference>
<organism evidence="2 3">
    <name type="scientific">Methylacidiphilum infernorum (isolate V4)</name>
    <name type="common">Methylokorus infernorum (strain V4)</name>
    <dbReference type="NCBI Taxonomy" id="481448"/>
    <lineage>
        <taxon>Bacteria</taxon>
        <taxon>Pseudomonadati</taxon>
        <taxon>Verrucomicrobiota</taxon>
        <taxon>Methylacidiphilae</taxon>
        <taxon>Methylacidiphilales</taxon>
        <taxon>Methylacidiphilaceae</taxon>
        <taxon>Methylacidiphilum (ex Ratnadevi et al. 2023)</taxon>
    </lineage>
</organism>
<protein>
    <recommendedName>
        <fullName evidence="1">Aspartyl/glutamyl-tRNA(Asn/Gln) amidotransferase subunit C</fullName>
        <shortName evidence="1">Asp/Glu-ADT subunit C</shortName>
        <ecNumber evidence="1">6.3.5.-</ecNumber>
    </recommendedName>
</protein>
<dbReference type="Proteomes" id="UP000009149">
    <property type="component" value="Chromosome"/>
</dbReference>
<name>B3DWT3_METI4</name>
<comment type="subunit">
    <text evidence="1">Heterotrimer of A, B and C subunits.</text>
</comment>
<dbReference type="InterPro" id="IPR003837">
    <property type="entry name" value="GatC"/>
</dbReference>
<dbReference type="AlphaFoldDB" id="B3DWT3"/>
<dbReference type="HAMAP" id="MF_00122">
    <property type="entry name" value="GatC"/>
    <property type="match status" value="1"/>
</dbReference>
<keyword evidence="1" id="KW-0436">Ligase</keyword>
<dbReference type="eggNOG" id="COG0721">
    <property type="taxonomic scope" value="Bacteria"/>
</dbReference>
<evidence type="ECO:0000256" key="1">
    <source>
        <dbReference type="HAMAP-Rule" id="MF_00122"/>
    </source>
</evidence>
<accession>B3DWT3</accession>
<comment type="catalytic activity">
    <reaction evidence="1">
        <text>L-aspartyl-tRNA(Asn) + L-glutamine + ATP + H2O = L-asparaginyl-tRNA(Asn) + L-glutamate + ADP + phosphate + 2 H(+)</text>
        <dbReference type="Rhea" id="RHEA:14513"/>
        <dbReference type="Rhea" id="RHEA-COMP:9674"/>
        <dbReference type="Rhea" id="RHEA-COMP:9677"/>
        <dbReference type="ChEBI" id="CHEBI:15377"/>
        <dbReference type="ChEBI" id="CHEBI:15378"/>
        <dbReference type="ChEBI" id="CHEBI:29985"/>
        <dbReference type="ChEBI" id="CHEBI:30616"/>
        <dbReference type="ChEBI" id="CHEBI:43474"/>
        <dbReference type="ChEBI" id="CHEBI:58359"/>
        <dbReference type="ChEBI" id="CHEBI:78515"/>
        <dbReference type="ChEBI" id="CHEBI:78516"/>
        <dbReference type="ChEBI" id="CHEBI:456216"/>
    </reaction>
</comment>
<dbReference type="GO" id="GO:0006450">
    <property type="term" value="P:regulation of translational fidelity"/>
    <property type="evidence" value="ECO:0007669"/>
    <property type="project" value="InterPro"/>
</dbReference>